<evidence type="ECO:0000256" key="3">
    <source>
        <dbReference type="ARBA" id="ARBA00023163"/>
    </source>
</evidence>
<sequence length="565" mass="58882">MAAGHETEPDRNSVLGKVAAILAAFGPDEASVSLATIVRRSGVTKPSAHRLLTELVAIRLVDRTDDGYRLGRKLFALGMAAPEPQALRRAAQPAMQDLAGRTGGTVALAILDQDSVLCVESVGDAVDRSLSPGAHSPAQDSALGRVLLAFAGQQVRDGFLRGLRAPAPSPGSPSPGSPAPGLRTVQHLARELDRIAIEGVAHDGRDPVSGTTTTACPVRDDRGAVIAAVSVSISVSRIPATGIAGLVSATAEVIARALAEVDGAAPRRPGAVPAPRRVPRPVRRVRVATMPYVDTAPLWVAAQEGIFARHGLQITLVPVNGPGQTPRLLATSQADLGVTTTPNLVTAVDDGLALRAVAGLSLNTLENPRLFLVAGTGSGITDPAGLAGRRIGVSSQRGYLRVGSDALLRRLGVDTTAIEWVPMDLGQMRANLSAGVVDAVAAPLPLPLLLQRDGGRIVLNLAELGASTLDVFVAGRADWIAANRSVTESFRSALHDGIRLLDREPELAVRAQTRFARLSPELSAAVTVGTYIDAPMPEQLEFWIELMGSAHLIGHPIAAESLIAR</sequence>
<dbReference type="Gene3D" id="3.40.190.10">
    <property type="entry name" value="Periplasmic binding protein-like II"/>
    <property type="match status" value="2"/>
</dbReference>
<evidence type="ECO:0000259" key="4">
    <source>
        <dbReference type="PROSITE" id="PS51077"/>
    </source>
</evidence>
<evidence type="ECO:0000256" key="1">
    <source>
        <dbReference type="ARBA" id="ARBA00023015"/>
    </source>
</evidence>
<dbReference type="EMBL" id="JAAXLA010000093">
    <property type="protein sequence ID" value="NMI01640.1"/>
    <property type="molecule type" value="Genomic_DNA"/>
</dbReference>
<comment type="caution">
    <text evidence="6">The sequence shown here is derived from an EMBL/GenBank/DDBJ whole genome shotgun (WGS) entry which is preliminary data.</text>
</comment>
<keyword evidence="3" id="KW-0804">Transcription</keyword>
<dbReference type="SMART" id="SM00346">
    <property type="entry name" value="HTH_ICLR"/>
    <property type="match status" value="1"/>
</dbReference>
<dbReference type="SUPFAM" id="SSF55781">
    <property type="entry name" value="GAF domain-like"/>
    <property type="match status" value="1"/>
</dbReference>
<dbReference type="InterPro" id="IPR005471">
    <property type="entry name" value="Tscrpt_reg_IclR_N"/>
</dbReference>
<keyword evidence="1" id="KW-0805">Transcription regulation</keyword>
<dbReference type="Pfam" id="PF09084">
    <property type="entry name" value="NMT1"/>
    <property type="match status" value="1"/>
</dbReference>
<dbReference type="SUPFAM" id="SSF53850">
    <property type="entry name" value="Periplasmic binding protein-like II"/>
    <property type="match status" value="1"/>
</dbReference>
<dbReference type="RefSeq" id="WP_169385155.1">
    <property type="nucleotide sequence ID" value="NZ_JAAXLA010000093.1"/>
</dbReference>
<dbReference type="Gene3D" id="1.10.10.10">
    <property type="entry name" value="Winged helix-like DNA-binding domain superfamily/Winged helix DNA-binding domain"/>
    <property type="match status" value="1"/>
</dbReference>
<dbReference type="InterPro" id="IPR029016">
    <property type="entry name" value="GAF-like_dom_sf"/>
</dbReference>
<dbReference type="PROSITE" id="PS51077">
    <property type="entry name" value="HTH_ICLR"/>
    <property type="match status" value="1"/>
</dbReference>
<dbReference type="PANTHER" id="PTHR30136">
    <property type="entry name" value="HELIX-TURN-HELIX TRANSCRIPTIONAL REGULATOR, ICLR FAMILY"/>
    <property type="match status" value="1"/>
</dbReference>
<evidence type="ECO:0000259" key="5">
    <source>
        <dbReference type="PROSITE" id="PS51078"/>
    </source>
</evidence>
<dbReference type="Proteomes" id="UP000820669">
    <property type="component" value="Unassembled WGS sequence"/>
</dbReference>
<keyword evidence="2" id="KW-0238">DNA-binding</keyword>
<dbReference type="Pfam" id="PF09339">
    <property type="entry name" value="HTH_IclR"/>
    <property type="match status" value="1"/>
</dbReference>
<accession>A0ABX1SKY2</accession>
<reference evidence="6 7" key="1">
    <citation type="submission" date="2020-04" db="EMBL/GenBank/DDBJ databases">
        <authorList>
            <person name="Klaysubun C."/>
            <person name="Duangmal K."/>
            <person name="Lipun K."/>
        </authorList>
    </citation>
    <scope>NUCLEOTIDE SEQUENCE [LARGE SCALE GENOMIC DNA]</scope>
    <source>
        <strain evidence="6 7">K10HN5</strain>
    </source>
</reference>
<proteinExistence type="predicted"/>
<gene>
    <name evidence="6" type="ORF">HF526_30720</name>
</gene>
<dbReference type="PROSITE" id="PS51078">
    <property type="entry name" value="ICLR_ED"/>
    <property type="match status" value="1"/>
</dbReference>
<evidence type="ECO:0000256" key="2">
    <source>
        <dbReference type="ARBA" id="ARBA00023125"/>
    </source>
</evidence>
<evidence type="ECO:0000313" key="6">
    <source>
        <dbReference type="EMBL" id="NMI01640.1"/>
    </source>
</evidence>
<dbReference type="Gene3D" id="3.30.450.40">
    <property type="match status" value="1"/>
</dbReference>
<dbReference type="InterPro" id="IPR014757">
    <property type="entry name" value="Tscrpt_reg_IclR_C"/>
</dbReference>
<protein>
    <submittedName>
        <fullName evidence="6">ABC transporter substrate-binding protein</fullName>
    </submittedName>
</protein>
<feature type="domain" description="IclR-ED" evidence="5">
    <location>
        <begin position="73"/>
        <end position="264"/>
    </location>
</feature>
<dbReference type="Pfam" id="PF01614">
    <property type="entry name" value="IclR_C"/>
    <property type="match status" value="1"/>
</dbReference>
<dbReference type="InterPro" id="IPR036388">
    <property type="entry name" value="WH-like_DNA-bd_sf"/>
</dbReference>
<dbReference type="SUPFAM" id="SSF46785">
    <property type="entry name" value="Winged helix' DNA-binding domain"/>
    <property type="match status" value="1"/>
</dbReference>
<organism evidence="6 7">
    <name type="scientific">Pseudonocardia acidicola</name>
    <dbReference type="NCBI Taxonomy" id="2724939"/>
    <lineage>
        <taxon>Bacteria</taxon>
        <taxon>Bacillati</taxon>
        <taxon>Actinomycetota</taxon>
        <taxon>Actinomycetes</taxon>
        <taxon>Pseudonocardiales</taxon>
        <taxon>Pseudonocardiaceae</taxon>
        <taxon>Pseudonocardia</taxon>
    </lineage>
</organism>
<dbReference type="InterPro" id="IPR050707">
    <property type="entry name" value="HTH_MetabolicPath_Reg"/>
</dbReference>
<feature type="domain" description="HTH iclR-type" evidence="4">
    <location>
        <begin position="12"/>
        <end position="72"/>
    </location>
</feature>
<dbReference type="InterPro" id="IPR015168">
    <property type="entry name" value="SsuA/THI5"/>
</dbReference>
<name>A0ABX1SKY2_9PSEU</name>
<dbReference type="PANTHER" id="PTHR30136:SF35">
    <property type="entry name" value="HTH-TYPE TRANSCRIPTIONAL REGULATOR RV1719"/>
    <property type="match status" value="1"/>
</dbReference>
<keyword evidence="7" id="KW-1185">Reference proteome</keyword>
<evidence type="ECO:0000313" key="7">
    <source>
        <dbReference type="Proteomes" id="UP000820669"/>
    </source>
</evidence>
<dbReference type="InterPro" id="IPR036390">
    <property type="entry name" value="WH_DNA-bd_sf"/>
</dbReference>